<accession>A0AAE3ZHK2</accession>
<gene>
    <name evidence="5" type="ORF">JOF55_003924</name>
</gene>
<dbReference type="InterPro" id="IPR034641">
    <property type="entry name" value="RGL11"/>
</dbReference>
<dbReference type="InterPro" id="IPR041624">
    <property type="entry name" value="RGI_lyase"/>
</dbReference>
<organism evidence="5 6">
    <name type="scientific">Haloactinomyces albus</name>
    <dbReference type="NCBI Taxonomy" id="1352928"/>
    <lineage>
        <taxon>Bacteria</taxon>
        <taxon>Bacillati</taxon>
        <taxon>Actinomycetota</taxon>
        <taxon>Actinomycetes</taxon>
        <taxon>Actinopolysporales</taxon>
        <taxon>Actinopolysporaceae</taxon>
        <taxon>Haloactinomyces</taxon>
    </lineage>
</organism>
<dbReference type="InterPro" id="IPR013783">
    <property type="entry name" value="Ig-like_fold"/>
</dbReference>
<dbReference type="AlphaFoldDB" id="A0AAE3ZHK2"/>
<feature type="domain" description="Rhamnogalacturonan I lyase beta-sheet" evidence="3">
    <location>
        <begin position="48"/>
        <end position="124"/>
    </location>
</feature>
<dbReference type="InterPro" id="IPR049366">
    <property type="entry name" value="RGL11_C"/>
</dbReference>
<reference evidence="5" key="1">
    <citation type="submission" date="2023-07" db="EMBL/GenBank/DDBJ databases">
        <title>Sequencing the genomes of 1000 actinobacteria strains.</title>
        <authorList>
            <person name="Klenk H.-P."/>
        </authorList>
    </citation>
    <scope>NUCLEOTIDE SEQUENCE</scope>
    <source>
        <strain evidence="5">DSM 45977</strain>
    </source>
</reference>
<feature type="chain" id="PRO_5042115265" description="Rhamnogalacturonan I lyase beta-sheet domain-containing protein" evidence="2">
    <location>
        <begin position="27"/>
        <end position="626"/>
    </location>
</feature>
<comment type="caution">
    <text evidence="5">The sequence shown here is derived from an EMBL/GenBank/DDBJ whole genome shotgun (WGS) entry which is preliminary data.</text>
</comment>
<dbReference type="Gene3D" id="2.60.40.10">
    <property type="entry name" value="Immunoglobulins"/>
    <property type="match status" value="1"/>
</dbReference>
<feature type="signal peptide" evidence="2">
    <location>
        <begin position="1"/>
        <end position="26"/>
    </location>
</feature>
<dbReference type="EMBL" id="JAVDXW010000001">
    <property type="protein sequence ID" value="MDR7303743.1"/>
    <property type="molecule type" value="Genomic_DNA"/>
</dbReference>
<evidence type="ECO:0000256" key="1">
    <source>
        <dbReference type="SAM" id="MobiDB-lite"/>
    </source>
</evidence>
<dbReference type="PANTHER" id="PTHR43118">
    <property type="entry name" value="RHAMNOGALACTURONAN LYASE (EUROFUNG)"/>
    <property type="match status" value="1"/>
</dbReference>
<evidence type="ECO:0000313" key="6">
    <source>
        <dbReference type="Proteomes" id="UP001180845"/>
    </source>
</evidence>
<name>A0AAE3ZHK2_9ACTN</name>
<evidence type="ECO:0000256" key="2">
    <source>
        <dbReference type="SAM" id="SignalP"/>
    </source>
</evidence>
<evidence type="ECO:0000259" key="4">
    <source>
        <dbReference type="Pfam" id="PF21348"/>
    </source>
</evidence>
<dbReference type="Pfam" id="PF18370">
    <property type="entry name" value="RGI_lyase"/>
    <property type="match status" value="1"/>
</dbReference>
<dbReference type="Proteomes" id="UP001180845">
    <property type="component" value="Unassembled WGS sequence"/>
</dbReference>
<feature type="region of interest" description="Disordered" evidence="1">
    <location>
        <begin position="26"/>
        <end position="49"/>
    </location>
</feature>
<feature type="domain" description="Rhamnogalacturonan lyase family 11 C-terminal" evidence="4">
    <location>
        <begin position="129"/>
        <end position="626"/>
    </location>
</feature>
<dbReference type="InterPro" id="IPR028994">
    <property type="entry name" value="Integrin_alpha_N"/>
</dbReference>
<evidence type="ECO:0000313" key="5">
    <source>
        <dbReference type="EMBL" id="MDR7303743.1"/>
    </source>
</evidence>
<sequence>MTRARRLLAAGIGLLVLASAPGAAQARPSVHVPQQTEQHSGPAKPPKRGLVAVGTPEGNLVSWRLLADEPHNTPFDLYRNGRKVNREPIVSSTNFLDRGAGPRANYRLRVAGERASQATTAKVWQAGQRDIPLDKPKGGTSPDGVDYTYRANDASIGDLDGDGEYEIVLKWDPTNSHDNSRPGYTGEVFLDAYELDGTRLWRIGLGRNIRAGAHYTQFLVYDFNGDGRSEVVFRTADGTVDGTGRVIGDPSADHRNDQGYVLTGPEYLTVFDGTTGKALSTTDFAPARGDICDWGDCYGNRGDRFLAAVAYLDGTHPSIVMGRGYYAKTMVSAFDWRGGELQHRWTFDSDTPGNEKYAGQGNHNLSIADVDADGRDEIVYGAMAIDDNGTGLYSTGLGHGDAMHLGDLDPTHPGLEVFDVHENEDAAMGVEFRDADSGEALWGVRTGEDTGRGLAADIDPRYLGAEAWATGGAWNSPTGYLRSARGEKISTTIPPANFAIWWDGDLGRELLDHNYDSATGTGTGRIDDWNPETEKVENLLTASGTVSINGTKGNPSLQADILGDWREEVLWPTEDSTALRLYMTPHPTEHRLPALMQDHVYRLGVAWQNVAYNQPPHTGYYLGWGM</sequence>
<keyword evidence="6" id="KW-1185">Reference proteome</keyword>
<dbReference type="GO" id="GO:0005975">
    <property type="term" value="P:carbohydrate metabolic process"/>
    <property type="evidence" value="ECO:0007669"/>
    <property type="project" value="UniProtKB-ARBA"/>
</dbReference>
<keyword evidence="2" id="KW-0732">Signal</keyword>
<feature type="region of interest" description="Disordered" evidence="1">
    <location>
        <begin position="125"/>
        <end position="145"/>
    </location>
</feature>
<evidence type="ECO:0000259" key="3">
    <source>
        <dbReference type="Pfam" id="PF18370"/>
    </source>
</evidence>
<dbReference type="RefSeq" id="WP_310276297.1">
    <property type="nucleotide sequence ID" value="NZ_JAVDXW010000001.1"/>
</dbReference>
<dbReference type="SUPFAM" id="SSF69318">
    <property type="entry name" value="Integrin alpha N-terminal domain"/>
    <property type="match status" value="1"/>
</dbReference>
<dbReference type="Pfam" id="PF21348">
    <property type="entry name" value="RGL11_C"/>
    <property type="match status" value="1"/>
</dbReference>
<protein>
    <recommendedName>
        <fullName evidence="7">Rhamnogalacturonan I lyase beta-sheet domain-containing protein</fullName>
    </recommendedName>
</protein>
<proteinExistence type="predicted"/>
<evidence type="ECO:0008006" key="7">
    <source>
        <dbReference type="Google" id="ProtNLM"/>
    </source>
</evidence>
<dbReference type="CDD" id="cd10318">
    <property type="entry name" value="RGL11"/>
    <property type="match status" value="1"/>
</dbReference>
<dbReference type="PANTHER" id="PTHR43118:SF1">
    <property type="entry name" value="RHAMNOGALACTURONAN LYASE (EUROFUNG)"/>
    <property type="match status" value="1"/>
</dbReference>